<dbReference type="InterPro" id="IPR045392">
    <property type="entry name" value="DUF6519"/>
</dbReference>
<dbReference type="Pfam" id="PF20129">
    <property type="entry name" value="DUF6519"/>
    <property type="match status" value="2"/>
</dbReference>
<evidence type="ECO:0000313" key="4">
    <source>
        <dbReference type="Proteomes" id="UP001369736"/>
    </source>
</evidence>
<accession>A0ABU8M5I6</accession>
<feature type="coiled-coil region" evidence="1">
    <location>
        <begin position="448"/>
        <end position="482"/>
    </location>
</feature>
<feature type="compositionally biased region" description="Low complexity" evidence="2">
    <location>
        <begin position="199"/>
        <end position="209"/>
    </location>
</feature>
<evidence type="ECO:0000256" key="1">
    <source>
        <dbReference type="SAM" id="Coils"/>
    </source>
</evidence>
<evidence type="ECO:0000256" key="2">
    <source>
        <dbReference type="SAM" id="MobiDB-lite"/>
    </source>
</evidence>
<evidence type="ECO:0000313" key="3">
    <source>
        <dbReference type="EMBL" id="MEJ2862578.1"/>
    </source>
</evidence>
<comment type="caution">
    <text evidence="3">The sequence shown here is derived from an EMBL/GenBank/DDBJ whole genome shotgun (WGS) entry which is preliminary data.</text>
</comment>
<name>A0ABU8M5I6_9PSEU</name>
<gene>
    <name evidence="3" type="ORF">WCD58_15505</name>
</gene>
<dbReference type="RefSeq" id="WP_337703959.1">
    <property type="nucleotide sequence ID" value="NZ_JBBEGM010000006.1"/>
</dbReference>
<protein>
    <submittedName>
        <fullName evidence="3">DUF6519 domain-containing protein</fullName>
    </submittedName>
</protein>
<dbReference type="Proteomes" id="UP001369736">
    <property type="component" value="Unassembled WGS sequence"/>
</dbReference>
<reference evidence="3 4" key="1">
    <citation type="submission" date="2024-03" db="EMBL/GenBank/DDBJ databases">
        <title>Actinomycetospora sp. OC33-EN07, a novel actinomycete isolated from wild orchid (Aerides multiflora).</title>
        <authorList>
            <person name="Suriyachadkun C."/>
        </authorList>
    </citation>
    <scope>NUCLEOTIDE SEQUENCE [LARGE SCALE GENOMIC DNA]</scope>
    <source>
        <strain evidence="3 4">OC33-EN07</strain>
    </source>
</reference>
<feature type="region of interest" description="Disordered" evidence="2">
    <location>
        <begin position="140"/>
        <end position="212"/>
    </location>
</feature>
<keyword evidence="1" id="KW-0175">Coiled coil</keyword>
<keyword evidence="4" id="KW-1185">Reference proteome</keyword>
<dbReference type="EMBL" id="JBBEGM010000006">
    <property type="protein sequence ID" value="MEJ2862578.1"/>
    <property type="molecule type" value="Genomic_DNA"/>
</dbReference>
<proteinExistence type="predicted"/>
<sequence>MQGDFSRFTFDATKDYRSVLMQQGRVLLDADWNEQAEITAHRDEVRTRDLLGPHGGFVDEAGFAVITASGASVSNAKWDDLRLGAGAYYVDGIRCEARTASSLSDQPYLPTIEREPGLKEPKDAGTYQLSLEVWTHHVTPDDDPALREPALGGPDTTTRARTVWQARLDRDGAASTPGSPGRMVASLARTPLDPGQGSHGAESSGAEGSDLPGSYTRLENQLYRVQIHDTGPGGPRFLWSRENGSVVAGIEKIEADGPASRAVLTVDRIGRDVELSLRAADIVEITSTDQMLRGRPGYLATVGAPDQLRLPITWLEGDRRPDTLEALGRAPIVRRWEASPQQAANLLVDLEGGIQVRFSGGTYRVGDYWLVPARAVRLSYGLADLRGTLDWPTDEQGHPAERPPHGPQRHVAPLAVLTRGMGAASWTSTEDRRHLVPSLAELATLAQLEAIEADIARLQTKLDTLQQLADSLKTRATTLENRATTLESGKVDKSLLDAKGDLFVATGSDTPGRLAAPSANDQVLTADNSTVTGLKWASPVNLTPLTNRVTSLENARVDKSLLDAKGDLFVATASDTPGRLAAPSANDQVLTADNSTVTGLKWASPVNLTPLTNRVSTLENGKADKSTLTTKGDLYVRTAGGALTRLPSGKDNQVLTVNSAVDTGLAWTNVALVKIKSVDENRHNDDELKSDSELFGDAGLDLGKYAVDGLIVFSATTTANFVFRLAFSSDYVANLCVRYPALPGQPSPDDDIRGSAVEVAAKGAGFGVRRAIQVFGTVAPKPEDHTVDSGTLVRFRWAQNFKDALDTTVHAGSVLRFTPIP</sequence>
<organism evidence="3 4">
    <name type="scientific">Actinomycetospora flava</name>
    <dbReference type="NCBI Taxonomy" id="3129232"/>
    <lineage>
        <taxon>Bacteria</taxon>
        <taxon>Bacillati</taxon>
        <taxon>Actinomycetota</taxon>
        <taxon>Actinomycetes</taxon>
        <taxon>Pseudonocardiales</taxon>
        <taxon>Pseudonocardiaceae</taxon>
        <taxon>Actinomycetospora</taxon>
    </lineage>
</organism>